<evidence type="ECO:0000313" key="2">
    <source>
        <dbReference type="EMBL" id="TIB82416.1"/>
    </source>
</evidence>
<feature type="region of interest" description="Disordered" evidence="1">
    <location>
        <begin position="87"/>
        <end position="129"/>
    </location>
</feature>
<feature type="compositionally biased region" description="Polar residues" evidence="1">
    <location>
        <begin position="87"/>
        <end position="99"/>
    </location>
</feature>
<dbReference type="OrthoDB" id="10438630at2759"/>
<reference evidence="8 9" key="1">
    <citation type="submission" date="2019-03" db="EMBL/GenBank/DDBJ databases">
        <title>Sequencing 25 genomes of Wallemia mellicola.</title>
        <authorList>
            <person name="Gostincar C."/>
        </authorList>
    </citation>
    <scope>NUCLEOTIDE SEQUENCE [LARGE SCALE GENOMIC DNA]</scope>
    <source>
        <strain evidence="3 10">EXF-1262</strain>
        <strain evidence="6 11">EXF-1274</strain>
        <strain evidence="7 8">EXF-1277</strain>
        <strain evidence="2 12">EXF-6152</strain>
        <strain evidence="5 13">EXF-757</strain>
        <strain evidence="4 9">EXF-8738</strain>
    </source>
</reference>
<gene>
    <name evidence="5" type="ORF">E3Q01_00787</name>
    <name evidence="6" type="ORF">E3Q02_00552</name>
    <name evidence="7" type="ORF">E3Q03_00084</name>
    <name evidence="4" type="ORF">E3Q10_01467</name>
    <name evidence="3" type="ORF">E3Q17_00987</name>
    <name evidence="2" type="ORF">E3Q22_00211</name>
</gene>
<evidence type="ECO:0000313" key="9">
    <source>
        <dbReference type="Proteomes" id="UP000305647"/>
    </source>
</evidence>
<dbReference type="EMBL" id="SPRW01000003">
    <property type="protein sequence ID" value="TIC70509.1"/>
    <property type="molecule type" value="Genomic_DNA"/>
</dbReference>
<protein>
    <submittedName>
        <fullName evidence="2">Uncharacterized protein</fullName>
    </submittedName>
</protein>
<dbReference type="Proteomes" id="UP000305362">
    <property type="component" value="Unassembled WGS sequence"/>
</dbReference>
<dbReference type="Proteomes" id="UP000310708">
    <property type="component" value="Unassembled WGS sequence"/>
</dbReference>
<evidence type="ECO:0000313" key="8">
    <source>
        <dbReference type="Proteomes" id="UP000305362"/>
    </source>
</evidence>
<evidence type="ECO:0000256" key="1">
    <source>
        <dbReference type="SAM" id="MobiDB-lite"/>
    </source>
</evidence>
<dbReference type="Proteomes" id="UP000310685">
    <property type="component" value="Unassembled WGS sequence"/>
</dbReference>
<evidence type="ECO:0000313" key="3">
    <source>
        <dbReference type="EMBL" id="TIC03280.1"/>
    </source>
</evidence>
<evidence type="ECO:0000313" key="6">
    <source>
        <dbReference type="EMBL" id="TIC70509.1"/>
    </source>
</evidence>
<dbReference type="EMBL" id="SPRX01000006">
    <property type="protein sequence ID" value="TIC68696.1"/>
    <property type="molecule type" value="Genomic_DNA"/>
</dbReference>
<evidence type="ECO:0000313" key="4">
    <source>
        <dbReference type="EMBL" id="TIC31875.1"/>
    </source>
</evidence>
<accession>A0A4T0NIY3</accession>
<dbReference type="Proteomes" id="UP000307169">
    <property type="component" value="Unassembled WGS sequence"/>
</dbReference>
<dbReference type="Proteomes" id="UP000305647">
    <property type="component" value="Unassembled WGS sequence"/>
</dbReference>
<comment type="caution">
    <text evidence="2">The sequence shown here is derived from an EMBL/GenBank/DDBJ whole genome shotgun (WGS) entry which is preliminary data.</text>
</comment>
<organism evidence="2 12">
    <name type="scientific">Wallemia mellicola</name>
    <dbReference type="NCBI Taxonomy" id="1708541"/>
    <lineage>
        <taxon>Eukaryota</taxon>
        <taxon>Fungi</taxon>
        <taxon>Dikarya</taxon>
        <taxon>Basidiomycota</taxon>
        <taxon>Wallemiomycotina</taxon>
        <taxon>Wallemiomycetes</taxon>
        <taxon>Wallemiales</taxon>
        <taxon>Wallemiaceae</taxon>
        <taxon>Wallemia</taxon>
    </lineage>
</organism>
<sequence length="129" mass="14155">MRVLALALFSVATALPLFKRQDSDVAVDMSDIQKFKEAQNSLPDSGTYRLDIVPGRKDGESMPYYRQVDYLAGIELVPDEDGSIIVQNNESNGLSSHGNGTAVVESHNGETEVHNDDNGDNERNKDDSK</sequence>
<evidence type="ECO:0000313" key="12">
    <source>
        <dbReference type="Proteomes" id="UP000310685"/>
    </source>
</evidence>
<evidence type="ECO:0000313" key="13">
    <source>
        <dbReference type="Proteomes" id="UP000310708"/>
    </source>
</evidence>
<feature type="compositionally biased region" description="Basic and acidic residues" evidence="1">
    <location>
        <begin position="107"/>
        <end position="129"/>
    </location>
</feature>
<proteinExistence type="predicted"/>
<evidence type="ECO:0000313" key="10">
    <source>
        <dbReference type="Proteomes" id="UP000307169"/>
    </source>
</evidence>
<dbReference type="EMBL" id="SPRC01000002">
    <property type="protein sequence ID" value="TIB82416.1"/>
    <property type="molecule type" value="Genomic_DNA"/>
</dbReference>
<evidence type="ECO:0000313" key="7">
    <source>
        <dbReference type="EMBL" id="TIC71851.1"/>
    </source>
</evidence>
<dbReference type="Proteomes" id="UP000309601">
    <property type="component" value="Unassembled WGS sequence"/>
</dbReference>
<dbReference type="EMBL" id="SPRV01000001">
    <property type="protein sequence ID" value="TIC71851.1"/>
    <property type="molecule type" value="Genomic_DNA"/>
</dbReference>
<evidence type="ECO:0000313" key="5">
    <source>
        <dbReference type="EMBL" id="TIC68696.1"/>
    </source>
</evidence>
<name>A0A4T0NIY3_9BASI</name>
<dbReference type="AlphaFoldDB" id="A0A4T0NIY3"/>
<evidence type="ECO:0000313" key="11">
    <source>
        <dbReference type="Proteomes" id="UP000309601"/>
    </source>
</evidence>
<dbReference type="EMBL" id="SPRH01000007">
    <property type="protein sequence ID" value="TIC03280.1"/>
    <property type="molecule type" value="Genomic_DNA"/>
</dbReference>
<dbReference type="EMBL" id="SPRO01000010">
    <property type="protein sequence ID" value="TIC31875.1"/>
    <property type="molecule type" value="Genomic_DNA"/>
</dbReference>